<comment type="similarity">
    <text evidence="1">Belongs to the AB hydrolase superfamily.</text>
</comment>
<dbReference type="Gene3D" id="3.40.50.1820">
    <property type="entry name" value="alpha/beta hydrolase"/>
    <property type="match status" value="1"/>
</dbReference>
<evidence type="ECO:0000256" key="1">
    <source>
        <dbReference type="ARBA" id="ARBA00008645"/>
    </source>
</evidence>
<protein>
    <recommendedName>
        <fullName evidence="5">AB hydrolase-1 domain-containing protein</fullName>
    </recommendedName>
</protein>
<dbReference type="OrthoDB" id="8119704at2759"/>
<evidence type="ECO:0000313" key="4">
    <source>
        <dbReference type="Proteomes" id="UP000187209"/>
    </source>
</evidence>
<organism evidence="3 4">
    <name type="scientific">Stentor coeruleus</name>
    <dbReference type="NCBI Taxonomy" id="5963"/>
    <lineage>
        <taxon>Eukaryota</taxon>
        <taxon>Sar</taxon>
        <taxon>Alveolata</taxon>
        <taxon>Ciliophora</taxon>
        <taxon>Postciliodesmatophora</taxon>
        <taxon>Heterotrichea</taxon>
        <taxon>Heterotrichida</taxon>
        <taxon>Stentoridae</taxon>
        <taxon>Stentor</taxon>
    </lineage>
</organism>
<dbReference type="SUPFAM" id="SSF53474">
    <property type="entry name" value="alpha/beta-Hydrolases"/>
    <property type="match status" value="1"/>
</dbReference>
<dbReference type="InterPro" id="IPR029058">
    <property type="entry name" value="AB_hydrolase_fold"/>
</dbReference>
<gene>
    <name evidence="3" type="ORF">SteCoe_28709</name>
</gene>
<evidence type="ECO:0000313" key="3">
    <source>
        <dbReference type="EMBL" id="OMJ72761.1"/>
    </source>
</evidence>
<keyword evidence="2" id="KW-0378">Hydrolase</keyword>
<proteinExistence type="inferred from homology"/>
<keyword evidence="4" id="KW-1185">Reference proteome</keyword>
<dbReference type="PANTHER" id="PTHR46118">
    <property type="entry name" value="PROTEIN ABHD11"/>
    <property type="match status" value="1"/>
</dbReference>
<name>A0A1R2B7L9_9CILI</name>
<dbReference type="GO" id="GO:0052689">
    <property type="term" value="F:carboxylic ester hydrolase activity"/>
    <property type="evidence" value="ECO:0007669"/>
    <property type="project" value="TreeGrafter"/>
</dbReference>
<dbReference type="Proteomes" id="UP000187209">
    <property type="component" value="Unassembled WGS sequence"/>
</dbReference>
<evidence type="ECO:0008006" key="5">
    <source>
        <dbReference type="Google" id="ProtNLM"/>
    </source>
</evidence>
<evidence type="ECO:0000256" key="2">
    <source>
        <dbReference type="ARBA" id="ARBA00022801"/>
    </source>
</evidence>
<comment type="caution">
    <text evidence="3">The sequence shown here is derived from an EMBL/GenBank/DDBJ whole genome shotgun (WGS) entry which is preliminary data.</text>
</comment>
<reference evidence="3 4" key="1">
    <citation type="submission" date="2016-11" db="EMBL/GenBank/DDBJ databases">
        <title>The macronuclear genome of Stentor coeruleus: a giant cell with tiny introns.</title>
        <authorList>
            <person name="Slabodnick M."/>
            <person name="Ruby J.G."/>
            <person name="Reiff S.B."/>
            <person name="Swart E.C."/>
            <person name="Gosai S."/>
            <person name="Prabakaran S."/>
            <person name="Witkowska E."/>
            <person name="Larue G.E."/>
            <person name="Fisher S."/>
            <person name="Freeman R.M."/>
            <person name="Gunawardena J."/>
            <person name="Chu W."/>
            <person name="Stover N.A."/>
            <person name="Gregory B.D."/>
            <person name="Nowacki M."/>
            <person name="Derisi J."/>
            <person name="Roy S.W."/>
            <person name="Marshall W.F."/>
            <person name="Sood P."/>
        </authorList>
    </citation>
    <scope>NUCLEOTIDE SEQUENCE [LARGE SCALE GENOMIC DNA]</scope>
    <source>
        <strain evidence="3">WM001</strain>
    </source>
</reference>
<dbReference type="PANTHER" id="PTHR46118:SF4">
    <property type="entry name" value="PROTEIN ABHD11"/>
    <property type="match status" value="1"/>
</dbReference>
<dbReference type="EMBL" id="MPUH01000875">
    <property type="protein sequence ID" value="OMJ72761.1"/>
    <property type="molecule type" value="Genomic_DNA"/>
</dbReference>
<dbReference type="AlphaFoldDB" id="A0A1R2B7L9"/>
<sequence length="354" mass="40984">MLRYFSSKFRQASDKLQLRGTLIKSTSNDMPTILAFPDLLENPDSLRPLFNKKLLEVRNVWLLSYRNSWLSERNDSMEPEELADDVIRFMDKHKITTASVLGSGFGGKIAATTGILKYHRITSVVSLDYSPMDLTEHVAYKELKNAIDFVSKLPLTTRANIDSQIRKNIKNPNLQRTIMGNLAEDETKQLYWRSGFNELSLAMNAKDNRKNIGKFPLIGLYPGRAMFLYAERSPWVHMSSNTIPIYNLFPVLYRTYGRFIDHYDTDNHNLHLTEHASSIARRIAEFYRWFDGVHLLLKDRSEIGKVSVPIRSRYDLLPNEKEFLDEVGDAYVPKMIPIHKHHNWAYSGNKTQIP</sequence>
<accession>A0A1R2B7L9</accession>